<keyword evidence="2 5" id="KW-0812">Transmembrane</keyword>
<dbReference type="SMART" id="SM00327">
    <property type="entry name" value="VWA"/>
    <property type="match status" value="1"/>
</dbReference>
<evidence type="ECO:0000313" key="7">
    <source>
        <dbReference type="EMBL" id="CAA9216734.1"/>
    </source>
</evidence>
<reference evidence="7" key="1">
    <citation type="submission" date="2020-02" db="EMBL/GenBank/DDBJ databases">
        <authorList>
            <person name="Meier V. D."/>
        </authorList>
    </citation>
    <scope>NUCLEOTIDE SEQUENCE</scope>
    <source>
        <strain evidence="7">AVDCRST_MAG95</strain>
    </source>
</reference>
<keyword evidence="4 5" id="KW-0472">Membrane</keyword>
<evidence type="ECO:0000256" key="2">
    <source>
        <dbReference type="ARBA" id="ARBA00022692"/>
    </source>
</evidence>
<evidence type="ECO:0000256" key="5">
    <source>
        <dbReference type="SAM" id="Phobius"/>
    </source>
</evidence>
<dbReference type="SUPFAM" id="SSF53300">
    <property type="entry name" value="vWA-like"/>
    <property type="match status" value="1"/>
</dbReference>
<accession>A0A6J4H8H3</accession>
<dbReference type="PANTHER" id="PTHR22550:SF5">
    <property type="entry name" value="LEUCINE ZIPPER PROTEIN 4"/>
    <property type="match status" value="1"/>
</dbReference>
<dbReference type="InterPro" id="IPR033881">
    <property type="entry name" value="vWA_BatA_type"/>
</dbReference>
<evidence type="ECO:0000256" key="4">
    <source>
        <dbReference type="ARBA" id="ARBA00023136"/>
    </source>
</evidence>
<dbReference type="PANTHER" id="PTHR22550">
    <property type="entry name" value="SPORE GERMINATION PROTEIN"/>
    <property type="match status" value="1"/>
</dbReference>
<dbReference type="InterPro" id="IPR002035">
    <property type="entry name" value="VWF_A"/>
</dbReference>
<sequence>MFLLPANTFEWFDLDWFRLGTLRSFEWINPIFLYLLPLMPGFYLLRWLLTLRFRKKLDIAFFEGKARWHWSALLRYIPDVIFALFTGLVMVALARPQRINEIIEQTSEGIDIMLVLDTSGSMELQDFKPNRLDAAKNVALRFIKGRVNDRIGVVVFAGDAYSLAPLTTDYELLRETIKDIRFRMIPNDGTAIGSALGVAVNRLRESLSKSKVCILISDGENTGGNIEPAVAAQLARSYNIRIYSVGIGEDGRVPYGTNAQGQVQYVETRLDESNLRDIAQTAQGQFFRATSATALQEIFRKINLLEKSEIKELRFRNTKDYYHIYLKWAVVCFLIWLVLKNTFFTNALED</sequence>
<feature type="domain" description="VWFA" evidence="6">
    <location>
        <begin position="111"/>
        <end position="302"/>
    </location>
</feature>
<gene>
    <name evidence="7" type="ORF">AVDCRST_MAG95-355</name>
</gene>
<protein>
    <submittedName>
        <fullName evidence="7">Aerotolerance protein BatA</fullName>
    </submittedName>
</protein>
<keyword evidence="3 5" id="KW-1133">Transmembrane helix</keyword>
<dbReference type="EMBL" id="CADCTJ010000110">
    <property type="protein sequence ID" value="CAA9216734.1"/>
    <property type="molecule type" value="Genomic_DNA"/>
</dbReference>
<dbReference type="Gene3D" id="3.40.50.410">
    <property type="entry name" value="von Willebrand factor, type A domain"/>
    <property type="match status" value="1"/>
</dbReference>
<name>A0A6J4H8H3_9BACT</name>
<evidence type="ECO:0000256" key="1">
    <source>
        <dbReference type="ARBA" id="ARBA00022475"/>
    </source>
</evidence>
<feature type="transmembrane region" description="Helical" evidence="5">
    <location>
        <begin position="321"/>
        <end position="339"/>
    </location>
</feature>
<feature type="transmembrane region" description="Helical" evidence="5">
    <location>
        <begin position="72"/>
        <end position="94"/>
    </location>
</feature>
<dbReference type="CDD" id="cd01467">
    <property type="entry name" value="vWA_BatA_type"/>
    <property type="match status" value="1"/>
</dbReference>
<dbReference type="InterPro" id="IPR036465">
    <property type="entry name" value="vWFA_dom_sf"/>
</dbReference>
<evidence type="ECO:0000259" key="6">
    <source>
        <dbReference type="PROSITE" id="PS50234"/>
    </source>
</evidence>
<dbReference type="InterPro" id="IPR050768">
    <property type="entry name" value="UPF0353/GerABKA_families"/>
</dbReference>
<dbReference type="PROSITE" id="PS50234">
    <property type="entry name" value="VWFA"/>
    <property type="match status" value="1"/>
</dbReference>
<organism evidence="7">
    <name type="scientific">uncultured Adhaeribacter sp</name>
    <dbReference type="NCBI Taxonomy" id="448109"/>
    <lineage>
        <taxon>Bacteria</taxon>
        <taxon>Pseudomonadati</taxon>
        <taxon>Bacteroidota</taxon>
        <taxon>Cytophagia</taxon>
        <taxon>Cytophagales</taxon>
        <taxon>Hymenobacteraceae</taxon>
        <taxon>Adhaeribacter</taxon>
        <taxon>environmental samples</taxon>
    </lineage>
</organism>
<dbReference type="Pfam" id="PF00092">
    <property type="entry name" value="VWA"/>
    <property type="match status" value="1"/>
</dbReference>
<evidence type="ECO:0000256" key="3">
    <source>
        <dbReference type="ARBA" id="ARBA00022989"/>
    </source>
</evidence>
<keyword evidence="1" id="KW-1003">Cell membrane</keyword>
<proteinExistence type="predicted"/>
<dbReference type="AlphaFoldDB" id="A0A6J4H8H3"/>
<feature type="transmembrane region" description="Helical" evidence="5">
    <location>
        <begin position="31"/>
        <end position="51"/>
    </location>
</feature>